<dbReference type="InterPro" id="IPR004714">
    <property type="entry name" value="Cyt_oxidase_maturation_cbb3"/>
</dbReference>
<dbReference type="PANTHER" id="PTHR41532">
    <property type="entry name" value="FIXS PROTEIN"/>
    <property type="match status" value="1"/>
</dbReference>
<protein>
    <submittedName>
        <fullName evidence="1">Cbb3-type cytochrome oxidase assembly protein CcoS</fullName>
    </submittedName>
</protein>
<comment type="caution">
    <text evidence="1">The sequence shown here is derived from an EMBL/GenBank/DDBJ whole genome shotgun (WGS) entry which is preliminary data.</text>
</comment>
<dbReference type="NCBIfam" id="TIGR00847">
    <property type="entry name" value="ccoS"/>
    <property type="match status" value="1"/>
</dbReference>
<gene>
    <name evidence="1" type="primary">ccoS</name>
    <name evidence="1" type="ORF">KDU71_07885</name>
</gene>
<reference evidence="1" key="2">
    <citation type="submission" date="2021-04" db="EMBL/GenBank/DDBJ databases">
        <authorList>
            <person name="Zhang T."/>
            <person name="Zhang Y."/>
            <person name="Lu D."/>
            <person name="Zuo D."/>
            <person name="Du Z."/>
        </authorList>
    </citation>
    <scope>NUCLEOTIDE SEQUENCE</scope>
    <source>
        <strain evidence="1">JR1</strain>
    </source>
</reference>
<name>A0A941F593_9BACT</name>
<organism evidence="1 2">
    <name type="scientific">Carboxylicivirga sediminis</name>
    <dbReference type="NCBI Taxonomy" id="2006564"/>
    <lineage>
        <taxon>Bacteria</taxon>
        <taxon>Pseudomonadati</taxon>
        <taxon>Bacteroidota</taxon>
        <taxon>Bacteroidia</taxon>
        <taxon>Marinilabiliales</taxon>
        <taxon>Marinilabiliaceae</taxon>
        <taxon>Carboxylicivirga</taxon>
    </lineage>
</organism>
<dbReference type="Proteomes" id="UP000679220">
    <property type="component" value="Unassembled WGS sequence"/>
</dbReference>
<accession>A0A941F593</accession>
<dbReference type="PANTHER" id="PTHR41532:SF1">
    <property type="entry name" value="FIXS PROTEIN"/>
    <property type="match status" value="1"/>
</dbReference>
<dbReference type="AlphaFoldDB" id="A0A941F593"/>
<proteinExistence type="predicted"/>
<reference evidence="1" key="1">
    <citation type="journal article" date="2018" name="Int. J. Syst. Evol. Microbiol.">
        <title>Carboxylicivirga sediminis sp. nov., isolated from coastal sediment.</title>
        <authorList>
            <person name="Wang F.Q."/>
            <person name="Ren L.H."/>
            <person name="Zou R.J."/>
            <person name="Sun Y.Z."/>
            <person name="Liu X.J."/>
            <person name="Jiang F."/>
            <person name="Liu L.J."/>
        </authorList>
    </citation>
    <scope>NUCLEOTIDE SEQUENCE</scope>
    <source>
        <strain evidence="1">JR1</strain>
    </source>
</reference>
<dbReference type="EMBL" id="JAGTAR010000009">
    <property type="protein sequence ID" value="MBR8535475.1"/>
    <property type="molecule type" value="Genomic_DNA"/>
</dbReference>
<dbReference type="Pfam" id="PF03597">
    <property type="entry name" value="FixS"/>
    <property type="match status" value="1"/>
</dbReference>
<sequence>MEIIILLVVASLCVALIFLGLFVWAVKSGQYDDDYSPSVRILFDQQEEKKESNSKIQNLSKVGKQAKA</sequence>
<keyword evidence="2" id="KW-1185">Reference proteome</keyword>
<evidence type="ECO:0000313" key="2">
    <source>
        <dbReference type="Proteomes" id="UP000679220"/>
    </source>
</evidence>
<dbReference type="RefSeq" id="WP_212189380.1">
    <property type="nucleotide sequence ID" value="NZ_JAGTAR010000009.1"/>
</dbReference>
<evidence type="ECO:0000313" key="1">
    <source>
        <dbReference type="EMBL" id="MBR8535475.1"/>
    </source>
</evidence>